<name>A0A1S9J588_SHIBO</name>
<dbReference type="InterPro" id="IPR024684">
    <property type="entry name" value="Tscrpt_act_PerC/SfV_Orf40"/>
</dbReference>
<protein>
    <submittedName>
        <fullName evidence="2">PerC family transcriptional regulator</fullName>
    </submittedName>
</protein>
<dbReference type="Pfam" id="PF06069">
    <property type="entry name" value="PerC"/>
    <property type="match status" value="1"/>
</dbReference>
<comment type="caution">
    <text evidence="2">The sequence shown here is derived from an EMBL/GenBank/DDBJ whole genome shotgun (WGS) entry which is preliminary data.</text>
</comment>
<dbReference type="AlphaFoldDB" id="A0A1S9J588"/>
<proteinExistence type="predicted"/>
<gene>
    <name evidence="2" type="ORF">AJR17_018945</name>
</gene>
<reference evidence="2" key="1">
    <citation type="submission" date="2017-02" db="EMBL/GenBank/DDBJ databases">
        <title>Shigella draft genomes.</title>
        <authorList>
            <person name="Weis A.M."/>
            <person name="Weimer B.C."/>
            <person name="Gilpin B."/>
        </authorList>
    </citation>
    <scope>NUCLEOTIDE SEQUENCE [LARGE SCALE GENOMIC DNA]</scope>
    <source>
        <strain evidence="2">BCW_4868</strain>
    </source>
</reference>
<evidence type="ECO:0000256" key="1">
    <source>
        <dbReference type="SAM" id="MobiDB-lite"/>
    </source>
</evidence>
<dbReference type="Proteomes" id="UP000868349">
    <property type="component" value="Unassembled WGS sequence"/>
</dbReference>
<evidence type="ECO:0000313" key="2">
    <source>
        <dbReference type="EMBL" id="OOO78028.1"/>
    </source>
</evidence>
<feature type="region of interest" description="Disordered" evidence="1">
    <location>
        <begin position="75"/>
        <end position="100"/>
    </location>
</feature>
<dbReference type="EMBL" id="MSJS02000084">
    <property type="protein sequence ID" value="OOO78028.1"/>
    <property type="molecule type" value="Genomic_DNA"/>
</dbReference>
<accession>A0A1S9J588</accession>
<organism evidence="2">
    <name type="scientific">Shigella boydii</name>
    <dbReference type="NCBI Taxonomy" id="621"/>
    <lineage>
        <taxon>Bacteria</taxon>
        <taxon>Pseudomonadati</taxon>
        <taxon>Pseudomonadota</taxon>
        <taxon>Gammaproteobacteria</taxon>
        <taxon>Enterobacterales</taxon>
        <taxon>Enterobacteriaceae</taxon>
        <taxon>Shigella</taxon>
    </lineage>
</organism>
<sequence>MIRDDKAEALENSGLWRRAAERWGELFRQAKTDEERHYITQRRAQCTAKATRPKTTEWGHVCAVRAAATRTLKDMGIDQKKEDPLRGTKYRGETGRRNGS</sequence>